<gene>
    <name evidence="8" type="ORF">G3I74_14695</name>
</gene>
<dbReference type="Gene3D" id="3.40.50.1390">
    <property type="entry name" value="Resolvase, N-terminal catalytic domain"/>
    <property type="match status" value="1"/>
</dbReference>
<dbReference type="GO" id="GO:0015074">
    <property type="term" value="P:DNA integration"/>
    <property type="evidence" value="ECO:0007669"/>
    <property type="project" value="UniProtKB-KW"/>
</dbReference>
<evidence type="ECO:0000256" key="6">
    <source>
        <dbReference type="SAM" id="MobiDB-lite"/>
    </source>
</evidence>
<dbReference type="InterPro" id="IPR036162">
    <property type="entry name" value="Resolvase-like_N_sf"/>
</dbReference>
<evidence type="ECO:0000313" key="8">
    <source>
        <dbReference type="EMBL" id="NDY96977.1"/>
    </source>
</evidence>
<feature type="domain" description="Resolvase/invertase-type recombinase catalytic" evidence="7">
    <location>
        <begin position="2"/>
        <end position="157"/>
    </location>
</feature>
<sequence>MFIRAYLRASTADQDANRARESLEQFIAGHGHKIAASYVENASGATAERSELRRLLADAKQGDILLLESIDRLSRLPRKEWTKLRAEIEGRDLRVVALDLPTSHKALAESDGDDFTTQMLDAVNGMMLDMLAAIARKDYEQRRERQAQGIANAKNRGVYKGRPVDQEKHDKIRQLLAKGCSVRETARLAGAAPSTVQRVKQEAG</sequence>
<dbReference type="AlphaFoldDB" id="A0A845V036"/>
<evidence type="ECO:0000256" key="4">
    <source>
        <dbReference type="PIRSR" id="PIRSR606118-50"/>
    </source>
</evidence>
<dbReference type="InterPro" id="IPR006118">
    <property type="entry name" value="Recombinase_CS"/>
</dbReference>
<proteinExistence type="predicted"/>
<protein>
    <submittedName>
        <fullName evidence="8">Recombinase family protein</fullName>
    </submittedName>
</protein>
<dbReference type="PROSITE" id="PS00398">
    <property type="entry name" value="RECOMBINASES_2"/>
    <property type="match status" value="1"/>
</dbReference>
<dbReference type="SMART" id="SM00857">
    <property type="entry name" value="Resolvase"/>
    <property type="match status" value="1"/>
</dbReference>
<name>A0A845V036_9GAMM</name>
<keyword evidence="9" id="KW-1185">Reference proteome</keyword>
<dbReference type="SUPFAM" id="SSF53041">
    <property type="entry name" value="Resolvase-like"/>
    <property type="match status" value="1"/>
</dbReference>
<dbReference type="PANTHER" id="PTHR30461:SF25">
    <property type="entry name" value="RESOLVASE-RELATED"/>
    <property type="match status" value="1"/>
</dbReference>
<dbReference type="GO" id="GO:0000150">
    <property type="term" value="F:DNA strand exchange activity"/>
    <property type="evidence" value="ECO:0007669"/>
    <property type="project" value="InterPro"/>
</dbReference>
<dbReference type="InterPro" id="IPR006119">
    <property type="entry name" value="Resolv_N"/>
</dbReference>
<organism evidence="8 9">
    <name type="scientific">Wenzhouxiangella limi</name>
    <dbReference type="NCBI Taxonomy" id="2707351"/>
    <lineage>
        <taxon>Bacteria</taxon>
        <taxon>Pseudomonadati</taxon>
        <taxon>Pseudomonadota</taxon>
        <taxon>Gammaproteobacteria</taxon>
        <taxon>Chromatiales</taxon>
        <taxon>Wenzhouxiangellaceae</taxon>
        <taxon>Wenzhouxiangella</taxon>
    </lineage>
</organism>
<dbReference type="PROSITE" id="PS51736">
    <property type="entry name" value="RECOMBINASES_3"/>
    <property type="match status" value="1"/>
</dbReference>
<dbReference type="RefSeq" id="WP_164212353.1">
    <property type="nucleotide sequence ID" value="NZ_JAAGSC010000044.1"/>
</dbReference>
<dbReference type="Proteomes" id="UP000484885">
    <property type="component" value="Unassembled WGS sequence"/>
</dbReference>
<dbReference type="PROSITE" id="PS00397">
    <property type="entry name" value="RECOMBINASES_1"/>
    <property type="match status" value="1"/>
</dbReference>
<dbReference type="GO" id="GO:0003677">
    <property type="term" value="F:DNA binding"/>
    <property type="evidence" value="ECO:0007669"/>
    <property type="project" value="UniProtKB-KW"/>
</dbReference>
<dbReference type="Pfam" id="PF00239">
    <property type="entry name" value="Resolvase"/>
    <property type="match status" value="1"/>
</dbReference>
<evidence type="ECO:0000313" key="9">
    <source>
        <dbReference type="Proteomes" id="UP000484885"/>
    </source>
</evidence>
<evidence type="ECO:0000256" key="5">
    <source>
        <dbReference type="PROSITE-ProRule" id="PRU10137"/>
    </source>
</evidence>
<accession>A0A845V036</accession>
<reference evidence="8 9" key="1">
    <citation type="submission" date="2020-02" db="EMBL/GenBank/DDBJ databases">
        <authorList>
            <person name="Zhang X.-Y."/>
        </authorList>
    </citation>
    <scope>NUCLEOTIDE SEQUENCE [LARGE SCALE GENOMIC DNA]</scope>
    <source>
        <strain evidence="8 9">C33</strain>
    </source>
</reference>
<keyword evidence="3" id="KW-0233">DNA recombination</keyword>
<dbReference type="EMBL" id="JAAGSC010000044">
    <property type="protein sequence ID" value="NDY96977.1"/>
    <property type="molecule type" value="Genomic_DNA"/>
</dbReference>
<evidence type="ECO:0000256" key="2">
    <source>
        <dbReference type="ARBA" id="ARBA00023125"/>
    </source>
</evidence>
<dbReference type="InterPro" id="IPR050639">
    <property type="entry name" value="SSR_resolvase"/>
</dbReference>
<feature type="region of interest" description="Disordered" evidence="6">
    <location>
        <begin position="145"/>
        <end position="166"/>
    </location>
</feature>
<evidence type="ECO:0000259" key="7">
    <source>
        <dbReference type="PROSITE" id="PS51736"/>
    </source>
</evidence>
<evidence type="ECO:0000256" key="3">
    <source>
        <dbReference type="ARBA" id="ARBA00023172"/>
    </source>
</evidence>
<evidence type="ECO:0000256" key="1">
    <source>
        <dbReference type="ARBA" id="ARBA00022908"/>
    </source>
</evidence>
<keyword evidence="2" id="KW-0238">DNA-binding</keyword>
<feature type="active site" description="O-(5'-phospho-DNA)-serine intermediate" evidence="4 5">
    <location>
        <position position="10"/>
    </location>
</feature>
<keyword evidence="1" id="KW-0229">DNA integration</keyword>
<dbReference type="PANTHER" id="PTHR30461">
    <property type="entry name" value="DNA-INVERTASE FROM LAMBDOID PROPHAGE"/>
    <property type="match status" value="1"/>
</dbReference>
<dbReference type="CDD" id="cd03767">
    <property type="entry name" value="SR_Res_par"/>
    <property type="match status" value="1"/>
</dbReference>
<dbReference type="FunFam" id="3.40.50.1390:FF:000010">
    <property type="entry name" value="Recombinase resolvase family"/>
    <property type="match status" value="1"/>
</dbReference>
<comment type="caution">
    <text evidence="8">The sequence shown here is derived from an EMBL/GenBank/DDBJ whole genome shotgun (WGS) entry which is preliminary data.</text>
</comment>